<feature type="region of interest" description="Disordered" evidence="1">
    <location>
        <begin position="128"/>
        <end position="154"/>
    </location>
</feature>
<reference evidence="2 3" key="1">
    <citation type="journal article" date="2014" name="Agronomy (Basel)">
        <title>A Draft Genome Sequence for Ensete ventricosum, the Drought-Tolerant Tree Against Hunger.</title>
        <authorList>
            <person name="Harrison J."/>
            <person name="Moore K.A."/>
            <person name="Paszkiewicz K."/>
            <person name="Jones T."/>
            <person name="Grant M."/>
            <person name="Ambacheew D."/>
            <person name="Muzemil S."/>
            <person name="Studholme D.J."/>
        </authorList>
    </citation>
    <scope>NUCLEOTIDE SEQUENCE [LARGE SCALE GENOMIC DNA]</scope>
</reference>
<gene>
    <name evidence="2" type="ORF">B296_00039375</name>
</gene>
<evidence type="ECO:0000313" key="3">
    <source>
        <dbReference type="Proteomes" id="UP000287651"/>
    </source>
</evidence>
<protein>
    <submittedName>
        <fullName evidence="2">Uncharacterized protein</fullName>
    </submittedName>
</protein>
<feature type="compositionally biased region" description="Pro residues" evidence="1">
    <location>
        <begin position="11"/>
        <end position="21"/>
    </location>
</feature>
<dbReference type="EMBL" id="AMZH03008464">
    <property type="protein sequence ID" value="RRT58897.1"/>
    <property type="molecule type" value="Genomic_DNA"/>
</dbReference>
<accession>A0A426Z4J3</accession>
<feature type="compositionally biased region" description="Basic and acidic residues" evidence="1">
    <location>
        <begin position="128"/>
        <end position="140"/>
    </location>
</feature>
<feature type="region of interest" description="Disordered" evidence="1">
    <location>
        <begin position="1"/>
        <end position="23"/>
    </location>
</feature>
<proteinExistence type="predicted"/>
<feature type="compositionally biased region" description="Low complexity" evidence="1">
    <location>
        <begin position="1"/>
        <end position="10"/>
    </location>
</feature>
<comment type="caution">
    <text evidence="2">The sequence shown here is derived from an EMBL/GenBank/DDBJ whole genome shotgun (WGS) entry which is preliminary data.</text>
</comment>
<sequence length="166" mass="18465">MTTTTTTTTYFPPPHPTPPPSEILKRGRRKRVHFFSIPVLLPSQRLADTHRRPFERGNAIVGWVPAAGVVSHSNRVTPFTRPSVHGVGIVVLHKRTIEMADSSCDPTNPLCITRSQLAGPPHLLHRVPKEREREREREASNKNTTDAVASRPAATHRAISYDGVSF</sequence>
<evidence type="ECO:0000256" key="1">
    <source>
        <dbReference type="SAM" id="MobiDB-lite"/>
    </source>
</evidence>
<evidence type="ECO:0000313" key="2">
    <source>
        <dbReference type="EMBL" id="RRT58897.1"/>
    </source>
</evidence>
<organism evidence="2 3">
    <name type="scientific">Ensete ventricosum</name>
    <name type="common">Abyssinian banana</name>
    <name type="synonym">Musa ensete</name>
    <dbReference type="NCBI Taxonomy" id="4639"/>
    <lineage>
        <taxon>Eukaryota</taxon>
        <taxon>Viridiplantae</taxon>
        <taxon>Streptophyta</taxon>
        <taxon>Embryophyta</taxon>
        <taxon>Tracheophyta</taxon>
        <taxon>Spermatophyta</taxon>
        <taxon>Magnoliopsida</taxon>
        <taxon>Liliopsida</taxon>
        <taxon>Zingiberales</taxon>
        <taxon>Musaceae</taxon>
        <taxon>Ensete</taxon>
    </lineage>
</organism>
<dbReference type="Proteomes" id="UP000287651">
    <property type="component" value="Unassembled WGS sequence"/>
</dbReference>
<dbReference type="AlphaFoldDB" id="A0A426Z4J3"/>
<name>A0A426Z4J3_ENSVE</name>